<feature type="chain" id="PRO_5040778643" evidence="1">
    <location>
        <begin position="20"/>
        <end position="74"/>
    </location>
</feature>
<dbReference type="AlphaFoldDB" id="A0A9W8DIY2"/>
<feature type="signal peptide" evidence="1">
    <location>
        <begin position="1"/>
        <end position="19"/>
    </location>
</feature>
<protein>
    <submittedName>
        <fullName evidence="2">Uncharacterized protein</fullName>
    </submittedName>
</protein>
<accession>A0A9W8DIY2</accession>
<keyword evidence="1" id="KW-0732">Signal</keyword>
<evidence type="ECO:0000313" key="2">
    <source>
        <dbReference type="EMBL" id="KAJ1909783.1"/>
    </source>
</evidence>
<feature type="non-terminal residue" evidence="2">
    <location>
        <position position="74"/>
    </location>
</feature>
<evidence type="ECO:0000256" key="1">
    <source>
        <dbReference type="SAM" id="SignalP"/>
    </source>
</evidence>
<sequence length="74" mass="8149">MHLTKFAAIFIAALGFVSANFSKVGLPELTPEQEKILKPILKAYEDIELPHRKTLSPEQVQASMDIINGSIGKL</sequence>
<dbReference type="Proteomes" id="UP001150538">
    <property type="component" value="Unassembled WGS sequence"/>
</dbReference>
<dbReference type="EMBL" id="JANBPU010000686">
    <property type="protein sequence ID" value="KAJ1909783.1"/>
    <property type="molecule type" value="Genomic_DNA"/>
</dbReference>
<gene>
    <name evidence="2" type="ORF">H4219_006343</name>
</gene>
<comment type="caution">
    <text evidence="2">The sequence shown here is derived from an EMBL/GenBank/DDBJ whole genome shotgun (WGS) entry which is preliminary data.</text>
</comment>
<keyword evidence="3" id="KW-1185">Reference proteome</keyword>
<name>A0A9W8DIY2_9FUNG</name>
<evidence type="ECO:0000313" key="3">
    <source>
        <dbReference type="Proteomes" id="UP001150538"/>
    </source>
</evidence>
<reference evidence="2" key="1">
    <citation type="submission" date="2022-07" db="EMBL/GenBank/DDBJ databases">
        <title>Phylogenomic reconstructions and comparative analyses of Kickxellomycotina fungi.</title>
        <authorList>
            <person name="Reynolds N.K."/>
            <person name="Stajich J.E."/>
            <person name="Barry K."/>
            <person name="Grigoriev I.V."/>
            <person name="Crous P."/>
            <person name="Smith M.E."/>
        </authorList>
    </citation>
    <scope>NUCLEOTIDE SEQUENCE</scope>
    <source>
        <strain evidence="2">NBRC 100468</strain>
    </source>
</reference>
<proteinExistence type="predicted"/>
<organism evidence="2 3">
    <name type="scientific">Mycoemilia scoparia</name>
    <dbReference type="NCBI Taxonomy" id="417184"/>
    <lineage>
        <taxon>Eukaryota</taxon>
        <taxon>Fungi</taxon>
        <taxon>Fungi incertae sedis</taxon>
        <taxon>Zoopagomycota</taxon>
        <taxon>Kickxellomycotina</taxon>
        <taxon>Kickxellomycetes</taxon>
        <taxon>Kickxellales</taxon>
        <taxon>Kickxellaceae</taxon>
        <taxon>Mycoemilia</taxon>
    </lineage>
</organism>